<evidence type="ECO:0000256" key="8">
    <source>
        <dbReference type="ARBA" id="ARBA00023065"/>
    </source>
</evidence>
<keyword evidence="5 12" id="KW-0812">Transmembrane</keyword>
<evidence type="ECO:0000256" key="5">
    <source>
        <dbReference type="ARBA" id="ARBA00022692"/>
    </source>
</evidence>
<dbReference type="Pfam" id="PF00119">
    <property type="entry name" value="ATP-synt_A"/>
    <property type="match status" value="1"/>
</dbReference>
<comment type="similarity">
    <text evidence="2">Belongs to the ATPase A chain family.</text>
</comment>
<dbReference type="RefSeq" id="YP_010258327.1">
    <property type="nucleotide sequence ID" value="NC_060484.1"/>
</dbReference>
<keyword evidence="6" id="KW-0375">Hydrogen ion transport</keyword>
<geneLocation type="mitochondrion" evidence="13"/>
<evidence type="ECO:0000256" key="3">
    <source>
        <dbReference type="ARBA" id="ARBA00022448"/>
    </source>
</evidence>
<dbReference type="Gene3D" id="1.20.120.220">
    <property type="entry name" value="ATP synthase, F0 complex, subunit A"/>
    <property type="match status" value="1"/>
</dbReference>
<evidence type="ECO:0000256" key="11">
    <source>
        <dbReference type="RuleBase" id="RU004450"/>
    </source>
</evidence>
<evidence type="ECO:0000256" key="4">
    <source>
        <dbReference type="ARBA" id="ARBA00022547"/>
    </source>
</evidence>
<name>A0A806H234_9BILA</name>
<accession>A0A806H234</accession>
<protein>
    <recommendedName>
        <fullName evidence="11">ATP synthase subunit a</fullName>
    </recommendedName>
</protein>
<dbReference type="GO" id="GO:0005743">
    <property type="term" value="C:mitochondrial inner membrane"/>
    <property type="evidence" value="ECO:0007669"/>
    <property type="project" value="UniProtKB-SubCell"/>
</dbReference>
<feature type="transmembrane region" description="Helical" evidence="12">
    <location>
        <begin position="27"/>
        <end position="53"/>
    </location>
</feature>
<dbReference type="InterPro" id="IPR000568">
    <property type="entry name" value="ATP_synth_F0_asu"/>
</dbReference>
<feature type="transmembrane region" description="Helical" evidence="12">
    <location>
        <begin position="60"/>
        <end position="83"/>
    </location>
</feature>
<reference evidence="13" key="1">
    <citation type="submission" date="2012-03" db="EMBL/GenBank/DDBJ databases">
        <title>The complete mitochondrial genome sequence of Pomphorhynchus rocci (Acanthocephala: Palaeacanthocephala).</title>
        <authorList>
            <person name="Pan T."/>
            <person name="Nie P."/>
        </authorList>
    </citation>
    <scope>NUCLEOTIDE SEQUENCE</scope>
</reference>
<sequence>MSYCGDGCGMVECCVSWFAVVKGNMILLFWLVVLLWSVGSVSILCWTGGFVVGMLKHGSLYLSSFMGLVAMVFVTLNIMGLLVSGVWTMSYGSVLMLSVSCWFWGVFVMIKSSGLSHYLAHFSISGIFGVLGCVLPVIELVSVIVRPLTLGVRLATNISSGHVLMLMMALVLGVSSLSVVGFPLWFAVVCLELFVALLQGLIYASLVVIYVE</sequence>
<dbReference type="InterPro" id="IPR035908">
    <property type="entry name" value="F0_ATP_A_sf"/>
</dbReference>
<evidence type="ECO:0000256" key="10">
    <source>
        <dbReference type="ARBA" id="ARBA00023310"/>
    </source>
</evidence>
<feature type="transmembrane region" description="Helical" evidence="12">
    <location>
        <begin position="165"/>
        <end position="186"/>
    </location>
</feature>
<dbReference type="CTD" id="4508"/>
<comment type="subcellular location">
    <subcellularLocation>
        <location evidence="1">Membrane</location>
        <topology evidence="1">Multi-pass membrane protein</topology>
    </subcellularLocation>
    <subcellularLocation>
        <location evidence="11">Mitochondrion inner membrane</location>
        <topology evidence="11">Multi-pass membrane protein</topology>
    </subcellularLocation>
</comment>
<evidence type="ECO:0000256" key="12">
    <source>
        <dbReference type="SAM" id="Phobius"/>
    </source>
</evidence>
<feature type="transmembrane region" description="Helical" evidence="12">
    <location>
        <begin position="89"/>
        <end position="110"/>
    </location>
</feature>
<evidence type="ECO:0000256" key="9">
    <source>
        <dbReference type="ARBA" id="ARBA00023136"/>
    </source>
</evidence>
<keyword evidence="3" id="KW-0813">Transport</keyword>
<dbReference type="AlphaFoldDB" id="A0A806H234"/>
<dbReference type="SUPFAM" id="SSF81336">
    <property type="entry name" value="F1F0 ATP synthase subunit A"/>
    <property type="match status" value="1"/>
</dbReference>
<keyword evidence="13" id="KW-0496">Mitochondrion</keyword>
<dbReference type="GO" id="GO:0015078">
    <property type="term" value="F:proton transmembrane transporter activity"/>
    <property type="evidence" value="ECO:0007669"/>
    <property type="project" value="InterPro"/>
</dbReference>
<feature type="transmembrane region" description="Helical" evidence="12">
    <location>
        <begin position="193"/>
        <end position="211"/>
    </location>
</feature>
<dbReference type="PRINTS" id="PR00123">
    <property type="entry name" value="ATPASEA"/>
</dbReference>
<evidence type="ECO:0000313" key="13">
    <source>
        <dbReference type="EMBL" id="AFJ54211.1"/>
    </source>
</evidence>
<keyword evidence="7 12" id="KW-1133">Transmembrane helix</keyword>
<proteinExistence type="inferred from homology"/>
<dbReference type="EMBL" id="JQ824373">
    <property type="protein sequence ID" value="AFJ54211.1"/>
    <property type="molecule type" value="Genomic_DNA"/>
</dbReference>
<evidence type="ECO:0000256" key="6">
    <source>
        <dbReference type="ARBA" id="ARBA00022781"/>
    </source>
</evidence>
<organism evidence="13">
    <name type="scientific">Pomphorhynchus rocci</name>
    <dbReference type="NCBI Taxonomy" id="1183240"/>
    <lineage>
        <taxon>Eukaryota</taxon>
        <taxon>Metazoa</taxon>
        <taxon>Spiralia</taxon>
        <taxon>Lophotrochozoa</taxon>
        <taxon>Acanthocephala</taxon>
        <taxon>Palaeacanthocephala</taxon>
        <taxon>Echinorhynchida</taxon>
        <taxon>Pomphorhynchidae</taxon>
        <taxon>Pomphorhynchus</taxon>
    </lineage>
</organism>
<evidence type="ECO:0000256" key="2">
    <source>
        <dbReference type="ARBA" id="ARBA00006810"/>
    </source>
</evidence>
<keyword evidence="8" id="KW-0406">Ion transport</keyword>
<evidence type="ECO:0000256" key="7">
    <source>
        <dbReference type="ARBA" id="ARBA00022989"/>
    </source>
</evidence>
<evidence type="ECO:0000256" key="1">
    <source>
        <dbReference type="ARBA" id="ARBA00004141"/>
    </source>
</evidence>
<keyword evidence="10" id="KW-0066">ATP synthesis</keyword>
<gene>
    <name evidence="13" type="primary">ATP6</name>
</gene>
<dbReference type="GO" id="GO:0015986">
    <property type="term" value="P:proton motive force-driven ATP synthesis"/>
    <property type="evidence" value="ECO:0007669"/>
    <property type="project" value="InterPro"/>
</dbReference>
<dbReference type="GeneID" id="70603627"/>
<dbReference type="GO" id="GO:0045259">
    <property type="term" value="C:proton-transporting ATP synthase complex"/>
    <property type="evidence" value="ECO:0007669"/>
    <property type="project" value="UniProtKB-KW"/>
</dbReference>
<keyword evidence="9 12" id="KW-0472">Membrane</keyword>
<dbReference type="CDD" id="cd00310">
    <property type="entry name" value="ATP-synt_Fo_a_6"/>
    <property type="match status" value="1"/>
</dbReference>
<keyword evidence="4" id="KW-0138">CF(0)</keyword>
<feature type="transmembrane region" description="Helical" evidence="12">
    <location>
        <begin position="122"/>
        <end position="145"/>
    </location>
</feature>